<reference evidence="1 2" key="1">
    <citation type="journal article" date="2014" name="Genome Announc.">
        <title>Draft Genome Sequence of Streptomyces roseochromogenes subsp. oscitans DS 12.976, Producer of the Aminocoumarin Antibiotic Clorobiocin.</title>
        <authorList>
            <person name="Ruckert C."/>
            <person name="Kalinowski J."/>
            <person name="Heide L."/>
            <person name="Apel A.K."/>
        </authorList>
    </citation>
    <scope>NUCLEOTIDE SEQUENCE [LARGE SCALE GENOMIC DNA]</scope>
    <source>
        <strain evidence="1 2">DS 12.976</strain>
    </source>
</reference>
<organism evidence="1 2">
    <name type="scientific">Streptomyces roseochromogenus subsp. oscitans DS 12.976</name>
    <dbReference type="NCBI Taxonomy" id="1352936"/>
    <lineage>
        <taxon>Bacteria</taxon>
        <taxon>Bacillati</taxon>
        <taxon>Actinomycetota</taxon>
        <taxon>Actinomycetes</taxon>
        <taxon>Kitasatosporales</taxon>
        <taxon>Streptomycetaceae</taxon>
        <taxon>Streptomyces</taxon>
    </lineage>
</organism>
<accession>V6JGG0</accession>
<protein>
    <submittedName>
        <fullName evidence="1">Uncharacterized protein</fullName>
    </submittedName>
</protein>
<evidence type="ECO:0000313" key="1">
    <source>
        <dbReference type="EMBL" id="EST18997.1"/>
    </source>
</evidence>
<dbReference type="EMBL" id="AWQX01000385">
    <property type="protein sequence ID" value="EST18997.1"/>
    <property type="molecule type" value="Genomic_DNA"/>
</dbReference>
<dbReference type="PATRIC" id="fig|1352936.5.peg.8861"/>
<dbReference type="Proteomes" id="UP000017984">
    <property type="component" value="Chromosome"/>
</dbReference>
<keyword evidence="2" id="KW-1185">Reference proteome</keyword>
<gene>
    <name evidence="1" type="ORF">M878_42800</name>
</gene>
<comment type="caution">
    <text evidence="1">The sequence shown here is derived from an EMBL/GenBank/DDBJ whole genome shotgun (WGS) entry which is preliminary data.</text>
</comment>
<dbReference type="HOGENOM" id="CLU_2866037_0_0_11"/>
<proteinExistence type="predicted"/>
<sequence>MSDVKIVCQRTISMLVSASRERGGVTDVQAELGEDAPVLQVGHPKIAVKYVHAAHPDMALPRIR</sequence>
<name>V6JGG0_STRRC</name>
<evidence type="ECO:0000313" key="2">
    <source>
        <dbReference type="Proteomes" id="UP000017984"/>
    </source>
</evidence>
<dbReference type="AlphaFoldDB" id="V6JGG0"/>